<evidence type="ECO:0000259" key="3">
    <source>
        <dbReference type="PROSITE" id="PS50157"/>
    </source>
</evidence>
<keyword evidence="1" id="KW-0862">Zinc</keyword>
<keyword evidence="1" id="KW-0863">Zinc-finger</keyword>
<dbReference type="AlphaFoldDB" id="A0A8H7R488"/>
<dbReference type="GO" id="GO:0008270">
    <property type="term" value="F:zinc ion binding"/>
    <property type="evidence" value="ECO:0007669"/>
    <property type="project" value="UniProtKB-KW"/>
</dbReference>
<evidence type="ECO:0000256" key="2">
    <source>
        <dbReference type="SAM" id="MobiDB-lite"/>
    </source>
</evidence>
<dbReference type="Proteomes" id="UP000603453">
    <property type="component" value="Unassembled WGS sequence"/>
</dbReference>
<feature type="domain" description="C2H2-type" evidence="3">
    <location>
        <begin position="253"/>
        <end position="276"/>
    </location>
</feature>
<keyword evidence="1" id="KW-0479">Metal-binding</keyword>
<dbReference type="OrthoDB" id="2202020at2759"/>
<evidence type="ECO:0000313" key="5">
    <source>
        <dbReference type="Proteomes" id="UP000603453"/>
    </source>
</evidence>
<protein>
    <recommendedName>
        <fullName evidence="3">C2H2-type domain-containing protein</fullName>
    </recommendedName>
</protein>
<keyword evidence="5" id="KW-1185">Reference proteome</keyword>
<dbReference type="InterPro" id="IPR013087">
    <property type="entry name" value="Znf_C2H2_type"/>
</dbReference>
<name>A0A8H7R488_9FUNG</name>
<dbReference type="PROSITE" id="PS00028">
    <property type="entry name" value="ZINC_FINGER_C2H2_1"/>
    <property type="match status" value="3"/>
</dbReference>
<feature type="region of interest" description="Disordered" evidence="2">
    <location>
        <begin position="16"/>
        <end position="42"/>
    </location>
</feature>
<organism evidence="4 5">
    <name type="scientific">Mucor saturninus</name>
    <dbReference type="NCBI Taxonomy" id="64648"/>
    <lineage>
        <taxon>Eukaryota</taxon>
        <taxon>Fungi</taxon>
        <taxon>Fungi incertae sedis</taxon>
        <taxon>Mucoromycota</taxon>
        <taxon>Mucoromycotina</taxon>
        <taxon>Mucoromycetes</taxon>
        <taxon>Mucorales</taxon>
        <taxon>Mucorineae</taxon>
        <taxon>Mucoraceae</taxon>
        <taxon>Mucor</taxon>
    </lineage>
</organism>
<proteinExistence type="predicted"/>
<gene>
    <name evidence="4" type="ORF">INT47_013224</name>
</gene>
<dbReference type="Gene3D" id="3.30.160.60">
    <property type="entry name" value="Classic Zinc Finger"/>
    <property type="match status" value="1"/>
</dbReference>
<dbReference type="PROSITE" id="PS50157">
    <property type="entry name" value="ZINC_FINGER_C2H2_2"/>
    <property type="match status" value="1"/>
</dbReference>
<feature type="region of interest" description="Disordered" evidence="2">
    <location>
        <begin position="187"/>
        <end position="208"/>
    </location>
</feature>
<accession>A0A8H7R488</accession>
<evidence type="ECO:0000256" key="1">
    <source>
        <dbReference type="PROSITE-ProRule" id="PRU00042"/>
    </source>
</evidence>
<dbReference type="EMBL" id="JAEPRD010000055">
    <property type="protein sequence ID" value="KAG2203008.1"/>
    <property type="molecule type" value="Genomic_DNA"/>
</dbReference>
<sequence>MKLKFKTPLNQQNYGVLTRKPCNTDPGNEVKSKSSPLQPNADELPTIDNNLPLMSNSLPAIDNSLPLEKNSLPLMNSCLPPIDSSLLSIDNRLSPLNNVLSPRVNNSQPMDSRLPMNDIVPPTDVNLPIMTTFLVDLPLNVNKIDVGSRTHVILPRFTTQPTTEERKSLCKMNKTVRKEIAQKLSDRCDRDENETVEPPDVSNTADSASLNVFNPHKCPDITDPYNYCCFHGMNLPPLTSYTKVQPDPDDPNFHCKSCQRNYRGRKNYRDHLQRIHFLRLRDCRMPEVYRDIEIDVNDPKNIFCIYCKTKYSDVDHYRRHMKKIHKNGRTEPVKGKAKVNPLIVPDVYDPNFYCKSCKITLRRRAAYRYHLFIMHNIQTLQ</sequence>
<comment type="caution">
    <text evidence="4">The sequence shown here is derived from an EMBL/GenBank/DDBJ whole genome shotgun (WGS) entry which is preliminary data.</text>
</comment>
<dbReference type="SMART" id="SM00355">
    <property type="entry name" value="ZnF_C2H2"/>
    <property type="match status" value="3"/>
</dbReference>
<dbReference type="Pfam" id="PF12874">
    <property type="entry name" value="zf-met"/>
    <property type="match status" value="2"/>
</dbReference>
<evidence type="ECO:0000313" key="4">
    <source>
        <dbReference type="EMBL" id="KAG2203008.1"/>
    </source>
</evidence>
<reference evidence="4" key="1">
    <citation type="submission" date="2020-12" db="EMBL/GenBank/DDBJ databases">
        <title>Metabolic potential, ecology and presence of endohyphal bacteria is reflected in genomic diversity of Mucoromycotina.</title>
        <authorList>
            <person name="Muszewska A."/>
            <person name="Okrasinska A."/>
            <person name="Steczkiewicz K."/>
            <person name="Drgas O."/>
            <person name="Orlowska M."/>
            <person name="Perlinska-Lenart U."/>
            <person name="Aleksandrzak-Piekarczyk T."/>
            <person name="Szatraj K."/>
            <person name="Zielenkiewicz U."/>
            <person name="Pilsyk S."/>
            <person name="Malc E."/>
            <person name="Mieczkowski P."/>
            <person name="Kruszewska J.S."/>
            <person name="Biernat P."/>
            <person name="Pawlowska J."/>
        </authorList>
    </citation>
    <scope>NUCLEOTIDE SEQUENCE</scope>
    <source>
        <strain evidence="4">WA0000017839</strain>
    </source>
</reference>